<keyword evidence="3" id="KW-1185">Reference proteome</keyword>
<reference evidence="2" key="2">
    <citation type="journal article" date="2023" name="Science">
        <title>Genomic signatures of disease resistance in endangered staghorn corals.</title>
        <authorList>
            <person name="Vollmer S.V."/>
            <person name="Selwyn J.D."/>
            <person name="Despard B.A."/>
            <person name="Roesel C.L."/>
        </authorList>
    </citation>
    <scope>NUCLEOTIDE SEQUENCE</scope>
    <source>
        <strain evidence="2">K2</strain>
    </source>
</reference>
<gene>
    <name evidence="2" type="ORF">P5673_018869</name>
</gene>
<feature type="compositionally biased region" description="Basic and acidic residues" evidence="1">
    <location>
        <begin position="8"/>
        <end position="27"/>
    </location>
</feature>
<dbReference type="EMBL" id="JARQWQ010000043">
    <property type="protein sequence ID" value="KAK2558670.1"/>
    <property type="molecule type" value="Genomic_DNA"/>
</dbReference>
<evidence type="ECO:0000256" key="1">
    <source>
        <dbReference type="SAM" id="MobiDB-lite"/>
    </source>
</evidence>
<proteinExistence type="predicted"/>
<organism evidence="2 3">
    <name type="scientific">Acropora cervicornis</name>
    <name type="common">Staghorn coral</name>
    <dbReference type="NCBI Taxonomy" id="6130"/>
    <lineage>
        <taxon>Eukaryota</taxon>
        <taxon>Metazoa</taxon>
        <taxon>Cnidaria</taxon>
        <taxon>Anthozoa</taxon>
        <taxon>Hexacorallia</taxon>
        <taxon>Scleractinia</taxon>
        <taxon>Astrocoeniina</taxon>
        <taxon>Acroporidae</taxon>
        <taxon>Acropora</taxon>
    </lineage>
</organism>
<evidence type="ECO:0000313" key="3">
    <source>
        <dbReference type="Proteomes" id="UP001249851"/>
    </source>
</evidence>
<accession>A0AAD9QD41</accession>
<name>A0AAD9QD41_ACRCE</name>
<feature type="region of interest" description="Disordered" evidence="1">
    <location>
        <begin position="1"/>
        <end position="27"/>
    </location>
</feature>
<protein>
    <submittedName>
        <fullName evidence="2">Uncharacterized protein</fullName>
    </submittedName>
</protein>
<comment type="caution">
    <text evidence="2">The sequence shown here is derived from an EMBL/GenBank/DDBJ whole genome shotgun (WGS) entry which is preliminary data.</text>
</comment>
<feature type="region of interest" description="Disordered" evidence="1">
    <location>
        <begin position="63"/>
        <end position="90"/>
    </location>
</feature>
<dbReference type="Proteomes" id="UP001249851">
    <property type="component" value="Unassembled WGS sequence"/>
</dbReference>
<reference evidence="2" key="1">
    <citation type="journal article" date="2023" name="G3 (Bethesda)">
        <title>Whole genome assembly and annotation of the endangered Caribbean coral Acropora cervicornis.</title>
        <authorList>
            <person name="Selwyn J.D."/>
            <person name="Vollmer S.V."/>
        </authorList>
    </citation>
    <scope>NUCLEOTIDE SEQUENCE</scope>
    <source>
        <strain evidence="2">K2</strain>
    </source>
</reference>
<sequence length="140" mass="15815">MNVSLPTLKREKEYGRPKDFKASVERSERVTRRRKVAIEQQKQEATKKRKLLEQSGDRICDLHFESGASTSETTEEQLTDGMDTDNSCDGQRAKSSLSHCKLESSLTFSVSLSIAERWPLIPLTSITCSEACSMYIHITV</sequence>
<evidence type="ECO:0000313" key="2">
    <source>
        <dbReference type="EMBL" id="KAK2558670.1"/>
    </source>
</evidence>
<dbReference type="AlphaFoldDB" id="A0AAD9QD41"/>